<dbReference type="EMBL" id="JAVKPK010000082">
    <property type="protein sequence ID" value="MDR7667010.1"/>
    <property type="molecule type" value="Genomic_DNA"/>
</dbReference>
<evidence type="ECO:0000256" key="1">
    <source>
        <dbReference type="ARBA" id="ARBA00012773"/>
    </source>
</evidence>
<keyword evidence="8" id="KW-0535">Nitrogen fixation</keyword>
<keyword evidence="7" id="KW-0411">Iron-sulfur</keyword>
<evidence type="ECO:0000313" key="11">
    <source>
        <dbReference type="EMBL" id="MDR7667010.1"/>
    </source>
</evidence>
<keyword evidence="3" id="KW-0547">Nucleotide-binding</keyword>
<dbReference type="Proteomes" id="UP001246244">
    <property type="component" value="Unassembled WGS sequence"/>
</dbReference>
<dbReference type="EC" id="1.18.6.1" evidence="1"/>
<evidence type="ECO:0000256" key="5">
    <source>
        <dbReference type="ARBA" id="ARBA00023002"/>
    </source>
</evidence>
<evidence type="ECO:0000256" key="8">
    <source>
        <dbReference type="ARBA" id="ARBA00023231"/>
    </source>
</evidence>
<comment type="caution">
    <text evidence="11">The sequence shown here is derived from an EMBL/GenBank/DDBJ whole genome shotgun (WGS) entry which is preliminary data.</text>
</comment>
<reference evidence="12" key="1">
    <citation type="submission" date="2023-07" db="EMBL/GenBank/DDBJ databases">
        <title>Whole-genome sequencing of a new Methanosarcina sp. Z-7115.</title>
        <authorList>
            <person name="Zhilina T.N."/>
            <person name="Merkel A.Y."/>
        </authorList>
    </citation>
    <scope>NUCLEOTIDE SEQUENCE [LARGE SCALE GENOMIC DNA]</scope>
    <source>
        <strain evidence="12">Z-7115</strain>
    </source>
</reference>
<proteinExistence type="predicted"/>
<dbReference type="RefSeq" id="WP_310577041.1">
    <property type="nucleotide sequence ID" value="NZ_JAVKPK010000082.1"/>
</dbReference>
<accession>A0ABU2D4T6</accession>
<comment type="catalytic activity">
    <reaction evidence="10">
        <text>N2 + 8 reduced [2Fe-2S]-[ferredoxin] + 16 ATP + 16 H2O = H2 + 8 oxidized [2Fe-2S]-[ferredoxin] + 2 NH4(+) + 16 ADP + 16 phosphate + 6 H(+)</text>
        <dbReference type="Rhea" id="RHEA:21448"/>
        <dbReference type="Rhea" id="RHEA-COMP:10000"/>
        <dbReference type="Rhea" id="RHEA-COMP:10001"/>
        <dbReference type="ChEBI" id="CHEBI:15377"/>
        <dbReference type="ChEBI" id="CHEBI:15378"/>
        <dbReference type="ChEBI" id="CHEBI:17997"/>
        <dbReference type="ChEBI" id="CHEBI:18276"/>
        <dbReference type="ChEBI" id="CHEBI:28938"/>
        <dbReference type="ChEBI" id="CHEBI:30616"/>
        <dbReference type="ChEBI" id="CHEBI:33737"/>
        <dbReference type="ChEBI" id="CHEBI:33738"/>
        <dbReference type="ChEBI" id="CHEBI:43474"/>
        <dbReference type="ChEBI" id="CHEBI:456216"/>
        <dbReference type="EC" id="1.18.6.1"/>
    </reaction>
</comment>
<dbReference type="InterPro" id="IPR004349">
    <property type="entry name" value="V/Nase_d_su"/>
</dbReference>
<keyword evidence="4" id="KW-0067">ATP-binding</keyword>
<evidence type="ECO:0000256" key="9">
    <source>
        <dbReference type="ARBA" id="ARBA00030899"/>
    </source>
</evidence>
<evidence type="ECO:0000256" key="7">
    <source>
        <dbReference type="ARBA" id="ARBA00023014"/>
    </source>
</evidence>
<evidence type="ECO:0000256" key="3">
    <source>
        <dbReference type="ARBA" id="ARBA00022741"/>
    </source>
</evidence>
<protein>
    <recommendedName>
        <fullName evidence="1">nitrogenase</fullName>
        <ecNumber evidence="1">1.18.6.1</ecNumber>
    </recommendedName>
    <alternativeName>
        <fullName evidence="9">Nitrogenase component I</fullName>
    </alternativeName>
</protein>
<keyword evidence="12" id="KW-1185">Reference proteome</keyword>
<evidence type="ECO:0000256" key="4">
    <source>
        <dbReference type="ARBA" id="ARBA00022840"/>
    </source>
</evidence>
<sequence>MDDIMKDRIEQLVDYIMKWCLWQFHSRAWDREKQNEGILTKTMQLLCEEPVELETPADRCYWVDAVFLAKGFKNTCPWLATMDKKDIKLLMQGLKDRMDYLTIKGSLNKELTNPLY</sequence>
<dbReference type="GO" id="GO:0016163">
    <property type="term" value="F:nitrogenase activity"/>
    <property type="evidence" value="ECO:0007669"/>
    <property type="project" value="UniProtKB-EC"/>
</dbReference>
<dbReference type="NCBIfam" id="TIGR02929">
    <property type="entry name" value="anfG_nitrog"/>
    <property type="match status" value="1"/>
</dbReference>
<name>A0ABU2D4T6_9EURY</name>
<evidence type="ECO:0000256" key="10">
    <source>
        <dbReference type="ARBA" id="ARBA00047967"/>
    </source>
</evidence>
<dbReference type="Pfam" id="PF03139">
    <property type="entry name" value="AnfG_VnfG"/>
    <property type="match status" value="1"/>
</dbReference>
<keyword evidence="2" id="KW-0479">Metal-binding</keyword>
<dbReference type="InterPro" id="IPR014278">
    <property type="entry name" value="Nase_Fe-Fe_dsu"/>
</dbReference>
<evidence type="ECO:0000256" key="2">
    <source>
        <dbReference type="ARBA" id="ARBA00022723"/>
    </source>
</evidence>
<keyword evidence="5 11" id="KW-0560">Oxidoreductase</keyword>
<evidence type="ECO:0000256" key="6">
    <source>
        <dbReference type="ARBA" id="ARBA00023004"/>
    </source>
</evidence>
<evidence type="ECO:0000313" key="12">
    <source>
        <dbReference type="Proteomes" id="UP001246244"/>
    </source>
</evidence>
<gene>
    <name evidence="11" type="primary">anfG</name>
    <name evidence="11" type="ORF">RG963_14715</name>
</gene>
<organism evidence="11 12">
    <name type="scientific">Methanosarcina baikalica</name>
    <dbReference type="NCBI Taxonomy" id="3073890"/>
    <lineage>
        <taxon>Archaea</taxon>
        <taxon>Methanobacteriati</taxon>
        <taxon>Methanobacteriota</taxon>
        <taxon>Stenosarchaea group</taxon>
        <taxon>Methanomicrobia</taxon>
        <taxon>Methanosarcinales</taxon>
        <taxon>Methanosarcinaceae</taxon>
        <taxon>Methanosarcina</taxon>
    </lineage>
</organism>
<keyword evidence="6" id="KW-0408">Iron</keyword>